<dbReference type="GO" id="GO:0033539">
    <property type="term" value="P:fatty acid beta-oxidation using acyl-CoA dehydrogenase"/>
    <property type="evidence" value="ECO:0007669"/>
    <property type="project" value="TreeGrafter"/>
</dbReference>
<comment type="subunit">
    <text evidence="6">Homodimer.</text>
</comment>
<dbReference type="PANTHER" id="PTHR48083">
    <property type="entry name" value="MEDIUM-CHAIN SPECIFIC ACYL-COA DEHYDROGENASE, MITOCHONDRIAL-RELATED"/>
    <property type="match status" value="1"/>
</dbReference>
<dbReference type="InterPro" id="IPR011009">
    <property type="entry name" value="Kinase-like_dom_sf"/>
</dbReference>
<dbReference type="CDD" id="cd05154">
    <property type="entry name" value="ACAD10_11_N-like"/>
    <property type="match status" value="1"/>
</dbReference>
<keyword evidence="11" id="KW-0443">Lipid metabolism</keyword>
<evidence type="ECO:0000256" key="8">
    <source>
        <dbReference type="ARBA" id="ARBA00022827"/>
    </source>
</evidence>
<dbReference type="GO" id="GO:0050660">
    <property type="term" value="F:flavin adenine dinucleotide binding"/>
    <property type="evidence" value="ECO:0007669"/>
    <property type="project" value="InterPro"/>
</dbReference>
<dbReference type="InterPro" id="IPR041726">
    <property type="entry name" value="ACAD10_11_N"/>
</dbReference>
<protein>
    <recommendedName>
        <fullName evidence="14">Acyl-CoA dehydrogenase family member 11</fullName>
    </recommendedName>
</protein>
<evidence type="ECO:0000256" key="10">
    <source>
        <dbReference type="ARBA" id="ARBA00023002"/>
    </source>
</evidence>
<evidence type="ECO:0000259" key="25">
    <source>
        <dbReference type="Pfam" id="PF02771"/>
    </source>
</evidence>
<comment type="catalytic activity">
    <reaction evidence="16">
        <text>a 2,3-saturated acyl-CoA + oxidized [electron-transfer flavoprotein] + H(+) = a (2E)-enoyl-CoA + reduced [electron-transfer flavoprotein]</text>
        <dbReference type="Rhea" id="RHEA:44704"/>
        <dbReference type="Rhea" id="RHEA-COMP:10685"/>
        <dbReference type="Rhea" id="RHEA-COMP:10686"/>
        <dbReference type="ChEBI" id="CHEBI:15378"/>
        <dbReference type="ChEBI" id="CHEBI:57692"/>
        <dbReference type="ChEBI" id="CHEBI:58307"/>
        <dbReference type="ChEBI" id="CHEBI:58856"/>
        <dbReference type="ChEBI" id="CHEBI:65111"/>
    </reaction>
    <physiologicalReaction direction="left-to-right" evidence="16">
        <dbReference type="Rhea" id="RHEA:44705"/>
    </physiologicalReaction>
</comment>
<evidence type="ECO:0000256" key="1">
    <source>
        <dbReference type="ARBA" id="ARBA00001974"/>
    </source>
</evidence>
<dbReference type="AlphaFoldDB" id="A0A485L141"/>
<keyword evidence="7" id="KW-0285">Flavoprotein</keyword>
<evidence type="ECO:0000256" key="18">
    <source>
        <dbReference type="ARBA" id="ARBA00048086"/>
    </source>
</evidence>
<dbReference type="EMBL" id="VJMH01005537">
    <property type="protein sequence ID" value="KAF0694843.1"/>
    <property type="molecule type" value="Genomic_DNA"/>
</dbReference>
<name>A0A485L141_9STRA</name>
<dbReference type="GO" id="GO:0005777">
    <property type="term" value="C:peroxisome"/>
    <property type="evidence" value="ECO:0007669"/>
    <property type="project" value="UniProtKB-SubCell"/>
</dbReference>
<comment type="function">
    <text evidence="15">Acyl-CoA dehydrogenase, that exhibits maximal activity towards saturated C22-CoA. Probably participates in beta-oxydation and energy production but could also play a role in the metabolism of specific fatty acids to control fatty acids composition of cellular lipids in brain.</text>
</comment>
<comment type="catalytic activity">
    <reaction evidence="19">
        <text>tricosanoyl-CoA + oxidized [electron-transfer flavoprotein] + H(+) = (2E)-tricosenoyl-CoA + reduced [electron-transfer flavoprotein]</text>
        <dbReference type="Rhea" id="RHEA:48220"/>
        <dbReference type="Rhea" id="RHEA-COMP:10685"/>
        <dbReference type="Rhea" id="RHEA-COMP:10686"/>
        <dbReference type="ChEBI" id="CHEBI:15378"/>
        <dbReference type="ChEBI" id="CHEBI:57692"/>
        <dbReference type="ChEBI" id="CHEBI:58307"/>
        <dbReference type="ChEBI" id="CHEBI:90118"/>
        <dbReference type="ChEBI" id="CHEBI:90119"/>
    </reaction>
    <physiologicalReaction direction="left-to-right" evidence="19">
        <dbReference type="Rhea" id="RHEA:48221"/>
    </physiologicalReaction>
</comment>
<dbReference type="InterPro" id="IPR009075">
    <property type="entry name" value="AcylCo_DH/oxidase_C"/>
</dbReference>
<dbReference type="Gene3D" id="1.20.140.10">
    <property type="entry name" value="Butyryl-CoA Dehydrogenase, subunit A, domain 3"/>
    <property type="match status" value="1"/>
</dbReference>
<dbReference type="SUPFAM" id="SSF56645">
    <property type="entry name" value="Acyl-CoA dehydrogenase NM domain-like"/>
    <property type="match status" value="1"/>
</dbReference>
<evidence type="ECO:0000256" key="7">
    <source>
        <dbReference type="ARBA" id="ARBA00022630"/>
    </source>
</evidence>
<evidence type="ECO:0000256" key="13">
    <source>
        <dbReference type="ARBA" id="ARBA00023140"/>
    </source>
</evidence>
<evidence type="ECO:0000256" key="3">
    <source>
        <dbReference type="ARBA" id="ARBA00004325"/>
    </source>
</evidence>
<evidence type="ECO:0000313" key="26">
    <source>
        <dbReference type="EMBL" id="KAF0694843.1"/>
    </source>
</evidence>
<dbReference type="FunFam" id="2.40.110.10:FF:000002">
    <property type="entry name" value="Acyl-CoA dehydrogenase fadE12"/>
    <property type="match status" value="1"/>
</dbReference>
<dbReference type="InterPro" id="IPR002575">
    <property type="entry name" value="Aminoglycoside_PTrfase"/>
</dbReference>
<comment type="cofactor">
    <cofactor evidence="1">
        <name>FAD</name>
        <dbReference type="ChEBI" id="CHEBI:57692"/>
    </cofactor>
</comment>
<evidence type="ECO:0000256" key="15">
    <source>
        <dbReference type="ARBA" id="ARBA00046026"/>
    </source>
</evidence>
<dbReference type="Pfam" id="PF02771">
    <property type="entry name" value="Acyl-CoA_dh_N"/>
    <property type="match status" value="1"/>
</dbReference>
<evidence type="ECO:0000256" key="4">
    <source>
        <dbReference type="ARBA" id="ARBA00005005"/>
    </source>
</evidence>
<dbReference type="Gene3D" id="1.10.540.10">
    <property type="entry name" value="Acyl-CoA dehydrogenase/oxidase, N-terminal domain"/>
    <property type="match status" value="1"/>
</dbReference>
<comment type="subcellular location">
    <subcellularLocation>
        <location evidence="3">Mitochondrion membrane</location>
    </subcellularLocation>
    <subcellularLocation>
        <location evidence="2">Peroxisome</location>
    </subcellularLocation>
</comment>
<dbReference type="InterPro" id="IPR037069">
    <property type="entry name" value="AcylCoA_DH/ox_N_sf"/>
</dbReference>
<comment type="catalytic activity">
    <reaction evidence="17">
        <text>docosanoyl-CoA + oxidized [electron-transfer flavoprotein] + H(+) = (2E)-docosenoyl-CoA + reduced [electron-transfer flavoprotein]</text>
        <dbReference type="Rhea" id="RHEA:47228"/>
        <dbReference type="Rhea" id="RHEA-COMP:10685"/>
        <dbReference type="Rhea" id="RHEA-COMP:10686"/>
        <dbReference type="ChEBI" id="CHEBI:15378"/>
        <dbReference type="ChEBI" id="CHEBI:57692"/>
        <dbReference type="ChEBI" id="CHEBI:58307"/>
        <dbReference type="ChEBI" id="CHEBI:65059"/>
        <dbReference type="ChEBI" id="CHEBI:74692"/>
    </reaction>
    <physiologicalReaction direction="left-to-right" evidence="17">
        <dbReference type="Rhea" id="RHEA:47229"/>
    </physiologicalReaction>
</comment>
<evidence type="ECO:0000256" key="17">
    <source>
        <dbReference type="ARBA" id="ARBA00048020"/>
    </source>
</evidence>
<evidence type="ECO:0000259" key="23">
    <source>
        <dbReference type="Pfam" id="PF01636"/>
    </source>
</evidence>
<comment type="similarity">
    <text evidence="5">Belongs to the acyl-CoA dehydrogenase family.</text>
</comment>
<dbReference type="InterPro" id="IPR009100">
    <property type="entry name" value="AcylCoA_DH/oxidase_NM_dom_sf"/>
</dbReference>
<sequence length="787" mass="86633">MVAADVEPMRQPLDLVRLRAYLEGHFSLAGKNVPLAVHQFKHGQSNPTYLVEFGTQRLVLRKKPAGNILPSAHAIDREFRVMQALQATNVPVPRMVLYCADASVLGTEFYLMEYVQGRVFKDPSLPNMTPMERYAIYNALVEALASLHSLTPASIGLGDFGKAQNYGNRVLTTWSRQFKAQEGILAQHKTTLGGEATMKSTVEWLQTNVGSIPDESCIVHGDFRLDNAIFHPTEPRILAILDWELSTIGHPMSDVATLCMFYRVPSTMPLVGGLESRNLGRLGIPTEGATLKRYYSLTQRYPLSDLAWRFFLALVVFRLSVIIQGVTARQVLGNASSGHAAGAKDVYLVFVKLGGDIVEGKKSAALVKNPSVLGLPLSPVALELYGKLQAFCESRVYPSEAVFMQEMATLRAAGKAWSAVAPILETLKQEAKAQGLWNLFLAPITLPNKKTYGAKLTNVEYGMMCELMGQCVTLAPEVFNCSAPDTGNMEILARFGTPEQQTKWLVPLCEGTIRSCFAMTERYVASSDATNICTMIEKDDKGYVINGDKWYISGAGDPRCQLIIVMGKIKSNSALPTFRQQSMILVPMNTPGVTMKRPMHVFGYDDAPHGHLEMSFRNVRVPLDSVLLGDGRGFEIAQARLGPGRIHHCMRTIGMAERCMDLMVHRAKTRYAFQQLLGENPVVAAEIAKSRCELDSARLLTLHAAHEMDTKGNKNAAQAIAMIKIVAPNMALNVCDRAIQIHGAAGVSQDFVLAYYHSALRTLRLADGPDEVHMRTVAKAELMKSNL</sequence>
<dbReference type="Gene3D" id="2.40.110.10">
    <property type="entry name" value="Butyryl-CoA Dehydrogenase, subunit A, domain 2"/>
    <property type="match status" value="1"/>
</dbReference>
<comment type="pathway">
    <text evidence="4">Lipid metabolism; fatty acid beta-oxidation.</text>
</comment>
<feature type="domain" description="Acyl-CoA dehydrogenase/oxidase C-terminal" evidence="22">
    <location>
        <begin position="631"/>
        <end position="780"/>
    </location>
</feature>
<dbReference type="Pfam" id="PF02770">
    <property type="entry name" value="Acyl-CoA_dh_M"/>
    <property type="match status" value="1"/>
</dbReference>
<gene>
    <name evidence="27" type="primary">Aste57867_14307</name>
    <name evidence="26" type="ORF">As57867_014254</name>
    <name evidence="27" type="ORF">ASTE57867_14307</name>
</gene>
<keyword evidence="10" id="KW-0560">Oxidoreductase</keyword>
<evidence type="ECO:0000256" key="5">
    <source>
        <dbReference type="ARBA" id="ARBA00009347"/>
    </source>
</evidence>
<keyword evidence="8" id="KW-0274">FAD</keyword>
<dbReference type="GO" id="GO:0003995">
    <property type="term" value="F:acyl-CoA dehydrogenase activity"/>
    <property type="evidence" value="ECO:0007669"/>
    <property type="project" value="TreeGrafter"/>
</dbReference>
<dbReference type="InterPro" id="IPR036250">
    <property type="entry name" value="AcylCo_DH-like_C"/>
</dbReference>
<dbReference type="EMBL" id="CAADRA010005558">
    <property type="protein sequence ID" value="VFT91132.1"/>
    <property type="molecule type" value="Genomic_DNA"/>
</dbReference>
<keyword evidence="12" id="KW-0472">Membrane</keyword>
<keyword evidence="9" id="KW-0276">Fatty acid metabolism</keyword>
<comment type="catalytic activity">
    <reaction evidence="20">
        <text>hexacosanoyl-CoA + oxidized [electron-transfer flavoprotein] + H(+) = (2E)-hexacosenoyl-CoA + reduced [electron-transfer flavoprotein]</text>
        <dbReference type="Rhea" id="RHEA:48216"/>
        <dbReference type="Rhea" id="RHEA-COMP:10685"/>
        <dbReference type="Rhea" id="RHEA-COMP:10686"/>
        <dbReference type="ChEBI" id="CHEBI:15378"/>
        <dbReference type="ChEBI" id="CHEBI:57692"/>
        <dbReference type="ChEBI" id="CHEBI:58307"/>
        <dbReference type="ChEBI" id="CHEBI:64868"/>
        <dbReference type="ChEBI" id="CHEBI:74281"/>
    </reaction>
    <physiologicalReaction direction="left-to-right" evidence="20">
        <dbReference type="Rhea" id="RHEA:48217"/>
    </physiologicalReaction>
</comment>
<evidence type="ECO:0000256" key="20">
    <source>
        <dbReference type="ARBA" id="ARBA00048399"/>
    </source>
</evidence>
<evidence type="ECO:0000256" key="19">
    <source>
        <dbReference type="ARBA" id="ARBA00048395"/>
    </source>
</evidence>
<keyword evidence="28" id="KW-1185">Reference proteome</keyword>
<dbReference type="Proteomes" id="UP000332933">
    <property type="component" value="Unassembled WGS sequence"/>
</dbReference>
<evidence type="ECO:0000259" key="24">
    <source>
        <dbReference type="Pfam" id="PF02770"/>
    </source>
</evidence>
<accession>A0A485L141</accession>
<dbReference type="GO" id="GO:0031966">
    <property type="term" value="C:mitochondrial membrane"/>
    <property type="evidence" value="ECO:0007669"/>
    <property type="project" value="UniProtKB-SubCell"/>
</dbReference>
<evidence type="ECO:0000313" key="28">
    <source>
        <dbReference type="Proteomes" id="UP000332933"/>
    </source>
</evidence>
<evidence type="ECO:0000256" key="16">
    <source>
        <dbReference type="ARBA" id="ARBA00047443"/>
    </source>
</evidence>
<evidence type="ECO:0000256" key="21">
    <source>
        <dbReference type="ARBA" id="ARBA00049140"/>
    </source>
</evidence>
<feature type="domain" description="Aminoglycoside phosphotransferase" evidence="23">
    <location>
        <begin position="38"/>
        <end position="275"/>
    </location>
</feature>
<evidence type="ECO:0000256" key="2">
    <source>
        <dbReference type="ARBA" id="ARBA00004275"/>
    </source>
</evidence>
<keyword evidence="13" id="KW-0576">Peroxisome</keyword>
<dbReference type="OrthoDB" id="434771at2759"/>
<feature type="domain" description="Acyl-CoA oxidase/dehydrogenase middle" evidence="24">
    <location>
        <begin position="516"/>
        <end position="614"/>
    </location>
</feature>
<evidence type="ECO:0000313" key="27">
    <source>
        <dbReference type="EMBL" id="VFT91132.1"/>
    </source>
</evidence>
<comment type="catalytic activity">
    <reaction evidence="18">
        <text>tetracosanoyl-CoA + oxidized [electron-transfer flavoprotein] + H(+) = (2E)-tetracosenoyl-CoA + reduced [electron-transfer flavoprotein]</text>
        <dbReference type="Rhea" id="RHEA:47232"/>
        <dbReference type="Rhea" id="RHEA-COMP:10685"/>
        <dbReference type="Rhea" id="RHEA-COMP:10686"/>
        <dbReference type="ChEBI" id="CHEBI:15378"/>
        <dbReference type="ChEBI" id="CHEBI:57692"/>
        <dbReference type="ChEBI" id="CHEBI:58307"/>
        <dbReference type="ChEBI" id="CHEBI:65052"/>
        <dbReference type="ChEBI" id="CHEBI:74693"/>
    </reaction>
    <physiologicalReaction direction="left-to-right" evidence="18">
        <dbReference type="Rhea" id="RHEA:47233"/>
    </physiologicalReaction>
</comment>
<reference evidence="27 28" key="1">
    <citation type="submission" date="2019-03" db="EMBL/GenBank/DDBJ databases">
        <authorList>
            <person name="Gaulin E."/>
            <person name="Dumas B."/>
        </authorList>
    </citation>
    <scope>NUCLEOTIDE SEQUENCE [LARGE SCALE GENOMIC DNA]</scope>
    <source>
        <strain evidence="27">CBS 568.67</strain>
    </source>
</reference>
<dbReference type="Pfam" id="PF01636">
    <property type="entry name" value="APH"/>
    <property type="match status" value="1"/>
</dbReference>
<comment type="catalytic activity">
    <reaction evidence="21">
        <text>eicosanoyl-CoA + oxidized [electron-transfer flavoprotein] + H(+) = (2E)-eicosenoyl-CoA + reduced [electron-transfer flavoprotein]</text>
        <dbReference type="Rhea" id="RHEA:47236"/>
        <dbReference type="Rhea" id="RHEA-COMP:10685"/>
        <dbReference type="Rhea" id="RHEA-COMP:10686"/>
        <dbReference type="ChEBI" id="CHEBI:15378"/>
        <dbReference type="ChEBI" id="CHEBI:57380"/>
        <dbReference type="ChEBI" id="CHEBI:57692"/>
        <dbReference type="ChEBI" id="CHEBI:58307"/>
        <dbReference type="ChEBI" id="CHEBI:74691"/>
    </reaction>
    <physiologicalReaction direction="left-to-right" evidence="21">
        <dbReference type="Rhea" id="RHEA:47237"/>
    </physiologicalReaction>
</comment>
<dbReference type="Gene3D" id="3.30.200.20">
    <property type="entry name" value="Phosphorylase Kinase, domain 1"/>
    <property type="match status" value="1"/>
</dbReference>
<dbReference type="SUPFAM" id="SSF56112">
    <property type="entry name" value="Protein kinase-like (PK-like)"/>
    <property type="match status" value="1"/>
</dbReference>
<organism evidence="27 28">
    <name type="scientific">Aphanomyces stellatus</name>
    <dbReference type="NCBI Taxonomy" id="120398"/>
    <lineage>
        <taxon>Eukaryota</taxon>
        <taxon>Sar</taxon>
        <taxon>Stramenopiles</taxon>
        <taxon>Oomycota</taxon>
        <taxon>Saprolegniomycetes</taxon>
        <taxon>Saprolegniales</taxon>
        <taxon>Verrucalvaceae</taxon>
        <taxon>Aphanomyces</taxon>
    </lineage>
</organism>
<evidence type="ECO:0000256" key="14">
    <source>
        <dbReference type="ARBA" id="ARBA00040622"/>
    </source>
</evidence>
<dbReference type="Pfam" id="PF00441">
    <property type="entry name" value="Acyl-CoA_dh_1"/>
    <property type="match status" value="1"/>
</dbReference>
<proteinExistence type="inferred from homology"/>
<evidence type="ECO:0000256" key="6">
    <source>
        <dbReference type="ARBA" id="ARBA00011738"/>
    </source>
</evidence>
<feature type="domain" description="Acyl-CoA dehydrogenase/oxidase N-terminal" evidence="25">
    <location>
        <begin position="446"/>
        <end position="511"/>
    </location>
</feature>
<dbReference type="InterPro" id="IPR013786">
    <property type="entry name" value="AcylCoA_DH/ox_N"/>
</dbReference>
<dbReference type="InterPro" id="IPR006091">
    <property type="entry name" value="Acyl-CoA_Oxase/DH_mid-dom"/>
</dbReference>
<evidence type="ECO:0000256" key="9">
    <source>
        <dbReference type="ARBA" id="ARBA00022832"/>
    </source>
</evidence>
<dbReference type="SUPFAM" id="SSF47203">
    <property type="entry name" value="Acyl-CoA dehydrogenase C-terminal domain-like"/>
    <property type="match status" value="1"/>
</dbReference>
<dbReference type="InterPro" id="IPR046373">
    <property type="entry name" value="Acyl-CoA_Oxase/DH_mid-dom_sf"/>
</dbReference>
<dbReference type="InterPro" id="IPR050741">
    <property type="entry name" value="Acyl-CoA_dehydrogenase"/>
</dbReference>
<evidence type="ECO:0000256" key="11">
    <source>
        <dbReference type="ARBA" id="ARBA00023098"/>
    </source>
</evidence>
<evidence type="ECO:0000256" key="12">
    <source>
        <dbReference type="ARBA" id="ARBA00023136"/>
    </source>
</evidence>
<evidence type="ECO:0000259" key="22">
    <source>
        <dbReference type="Pfam" id="PF00441"/>
    </source>
</evidence>
<dbReference type="Gene3D" id="3.90.1200.10">
    <property type="match status" value="1"/>
</dbReference>
<reference evidence="26" key="2">
    <citation type="submission" date="2019-06" db="EMBL/GenBank/DDBJ databases">
        <title>Genomics analysis of Aphanomyces spp. identifies a new class of oomycete effector associated with host adaptation.</title>
        <authorList>
            <person name="Gaulin E."/>
        </authorList>
    </citation>
    <scope>NUCLEOTIDE SEQUENCE</scope>
    <source>
        <strain evidence="26">CBS 578.67</strain>
    </source>
</reference>
<dbReference type="PANTHER" id="PTHR48083:SF13">
    <property type="entry name" value="ACYL-COA DEHYDROGENASE FAMILY MEMBER 11"/>
    <property type="match status" value="1"/>
</dbReference>